<dbReference type="FunCoup" id="Q4U9D5">
    <property type="interactions" value="163"/>
</dbReference>
<dbReference type="SUPFAM" id="SSF48371">
    <property type="entry name" value="ARM repeat"/>
    <property type="match status" value="1"/>
</dbReference>
<dbReference type="RefSeq" id="XP_953193.1">
    <property type="nucleotide sequence ID" value="XM_948100.1"/>
</dbReference>
<dbReference type="PANTHER" id="PTHR10997">
    <property type="entry name" value="IMPORTIN-7, 8, 11"/>
    <property type="match status" value="1"/>
</dbReference>
<dbReference type="Pfam" id="PF08506">
    <property type="entry name" value="Cse1"/>
    <property type="match status" value="1"/>
</dbReference>
<evidence type="ECO:0000259" key="1">
    <source>
        <dbReference type="Pfam" id="PF03378"/>
    </source>
</evidence>
<dbReference type="GeneID" id="3863144"/>
<dbReference type="InParanoid" id="Q4U9D5"/>
<dbReference type="EMBL" id="CR940353">
    <property type="protein sequence ID" value="CAI76568.1"/>
    <property type="molecule type" value="Genomic_DNA"/>
</dbReference>
<dbReference type="PANTHER" id="PTHR10997:SF8">
    <property type="entry name" value="EXPORTIN-2"/>
    <property type="match status" value="1"/>
</dbReference>
<keyword evidence="4" id="KW-1185">Reference proteome</keyword>
<name>Q4U9D5_THEAN</name>
<dbReference type="eggNOG" id="KOG1992">
    <property type="taxonomic scope" value="Eukaryota"/>
</dbReference>
<dbReference type="VEuPathDB" id="PiroplasmaDB:TA08950"/>
<dbReference type="OMA" id="TIKLIHH"/>
<dbReference type="OrthoDB" id="3268246at2759"/>
<dbReference type="Pfam" id="PF03378">
    <property type="entry name" value="CAS_CSE1"/>
    <property type="match status" value="1"/>
</dbReference>
<dbReference type="Gene3D" id="1.25.10.10">
    <property type="entry name" value="Leucine-rich Repeat Variant"/>
    <property type="match status" value="2"/>
</dbReference>
<dbReference type="InterPro" id="IPR016024">
    <property type="entry name" value="ARM-type_fold"/>
</dbReference>
<evidence type="ECO:0000259" key="2">
    <source>
        <dbReference type="Pfam" id="PF08506"/>
    </source>
</evidence>
<dbReference type="Proteomes" id="UP000001950">
    <property type="component" value="Chromosome 4"/>
</dbReference>
<proteinExistence type="predicted"/>
<dbReference type="InterPro" id="IPR005043">
    <property type="entry name" value="XPO2_C"/>
</dbReference>
<dbReference type="GO" id="GO:0006606">
    <property type="term" value="P:protein import into nucleus"/>
    <property type="evidence" value="ECO:0007669"/>
    <property type="project" value="TreeGrafter"/>
</dbReference>
<feature type="domain" description="Exportin-2 central" evidence="2">
    <location>
        <begin position="392"/>
        <end position="766"/>
    </location>
</feature>
<dbReference type="STRING" id="5874.Q4U9D5"/>
<dbReference type="GO" id="GO:0031267">
    <property type="term" value="F:small GTPase binding"/>
    <property type="evidence" value="ECO:0007669"/>
    <property type="project" value="InterPro"/>
</dbReference>
<reference evidence="3 4" key="1">
    <citation type="journal article" date="2005" name="Science">
        <title>Genome of the host-cell transforming parasite Theileria annulata compared with T. parva.</title>
        <authorList>
            <person name="Pain A."/>
            <person name="Renauld H."/>
            <person name="Berriman M."/>
            <person name="Murphy L."/>
            <person name="Yeats C.A."/>
            <person name="Weir W."/>
            <person name="Kerhornou A."/>
            <person name="Aslett M."/>
            <person name="Bishop R."/>
            <person name="Bouchier C."/>
            <person name="Cochet M."/>
            <person name="Coulson R.M.R."/>
            <person name="Cronin A."/>
            <person name="de Villiers E.P."/>
            <person name="Fraser A."/>
            <person name="Fosker N."/>
            <person name="Gardner M."/>
            <person name="Goble A."/>
            <person name="Griffiths-Jones S."/>
            <person name="Harris D.E."/>
            <person name="Katzer F."/>
            <person name="Larke N."/>
            <person name="Lord A."/>
            <person name="Maser P."/>
            <person name="McKellar S."/>
            <person name="Mooney P."/>
            <person name="Morton F."/>
            <person name="Nene V."/>
            <person name="O'Neil S."/>
            <person name="Price C."/>
            <person name="Quail M.A."/>
            <person name="Rabbinowitsch E."/>
            <person name="Rawlings N.D."/>
            <person name="Rutter S."/>
            <person name="Saunders D."/>
            <person name="Seeger K."/>
            <person name="Shah T."/>
            <person name="Squares R."/>
            <person name="Squares S."/>
            <person name="Tivey A."/>
            <person name="Walker A.R."/>
            <person name="Woodward J."/>
            <person name="Dobbelaere D.A.E."/>
            <person name="Langsley G."/>
            <person name="Rajandream M.A."/>
            <person name="McKeever D."/>
            <person name="Shiels B."/>
            <person name="Tait A."/>
            <person name="Barrell B.G."/>
            <person name="Hall N."/>
        </authorList>
    </citation>
    <scope>NUCLEOTIDE SEQUENCE [LARGE SCALE GENOMIC DNA]</scope>
    <source>
        <strain evidence="4">Ankara</strain>
    </source>
</reference>
<evidence type="ECO:0000313" key="3">
    <source>
        <dbReference type="EMBL" id="CAI76568.1"/>
    </source>
</evidence>
<dbReference type="GO" id="GO:0005635">
    <property type="term" value="C:nuclear envelope"/>
    <property type="evidence" value="ECO:0007669"/>
    <property type="project" value="TreeGrafter"/>
</dbReference>
<evidence type="ECO:0000313" key="4">
    <source>
        <dbReference type="Proteomes" id="UP000001950"/>
    </source>
</evidence>
<dbReference type="AlphaFoldDB" id="Q4U9D5"/>
<protein>
    <submittedName>
        <fullName evidence="3">Importin-alpha, putative</fullName>
    </submittedName>
</protein>
<accession>Q4U9D5</accession>
<dbReference type="KEGG" id="tan:TA08950"/>
<feature type="domain" description="Exportin-2 C-terminal" evidence="1">
    <location>
        <begin position="775"/>
        <end position="1139"/>
    </location>
</feature>
<dbReference type="InterPro" id="IPR013713">
    <property type="entry name" value="XPO2_central"/>
</dbReference>
<dbReference type="GO" id="GO:0005829">
    <property type="term" value="C:cytosol"/>
    <property type="evidence" value="ECO:0007669"/>
    <property type="project" value="TreeGrafter"/>
</dbReference>
<dbReference type="InterPro" id="IPR011989">
    <property type="entry name" value="ARM-like"/>
</dbReference>
<sequence>MMSESNFTRTIITLCRQSLSGDKLSIKSADDQMSLLVKSDSSETDLKILLIFKIILAPQAISSIENTLTDDELSGLKYATADVQLWSSIFIKNYIKANFDTSESFGGVSDSIKNIIKSFLIISTLNSESLGIPKPVASQLESALFLISERYFPESLEQVLLFIDYCHLSDVNHLVLLETLSSRLQNELNSRSNKNILTPNTGLSSSLNHPLTDSQSNLEINYAQYLLGHLKNYSNILQSIFSYNKILTTNNVADISRSYFEFFNRLVEGVKNMCNLCKGVGLKDLEMSKFIQSTSFLFTQSTLTTHTTNPLTKTNDVSCSPGDSLFYFDDRKQFTDINLFQHGINLPELGSNQHNVHLLISPSLFLNEMSYNKSYFKNKLSSFRLFTKFMKKYKTRQYDEDTLTELKIVLTLSDTHLLYLFKYSMLKFTEYYTFYTSQKNTFSFNCLVPAILDVFEFIRHVTKIFCYVHSIDLPECFEDNAQLYFSGLINLIHFNDQFITEKDSLGTLMSLKVTIMKLFRYYAERYQEVFHPFVFTCIEDVVKLCRGIHQDSSYDKLCCSALDFLSSCSSTHWCASHQGSARNNPFMNNSFLAEIIQNIIVPNIGFRECDLILLDDCPIEFVQRELDSNNCSSRRFSSITFLKKLVSGYGQVCQQIINQVAKSVASNNDYKLKELYLQLIICINFKDSSGDFNVITYFTDYLKNEFVMLSQNQLTREKMLIILAIIKYIYTFKNLLPESELASIVPYLVLYLRNSHEAVRCFASEALYRLLGKLRLHKDTLKTCLLQGLEHLLTMMRSCGRAGNEFYAKCTMRILIYLREDIRESGMVMIDIVINMIKSVSDNPVNPSYNHLLFECLCILLRIHLQTQVYSVTTTLEKIEEALIPTLGLIIQQEMHPFIPYSLQVLSIMLKYASKPSTTYVQLLNHLVCIDTWKVSIANAQGNIKLLVCYFEKHKLFENEIMTNMEKMLNIFHFCLNHKRLSKYSLDLINGIVRYLPLNYYINFLKSIITVHLTYIHNNKSGETLTDVVTSISYITLQLHLQKYAHSLVDILESIQSGISSNFVQFIYLPNAKKASSLEAKKVHAIAVSKIATCDQMKANSELFRLMMEFLAELISGENMTLDSPKDDLLNIGSVSELGSLCNMDNINYGDFNFDVSYVKLHSVEEDKNKLLDRSLGVEEVIRGILTPVGPLIKASASMSNSLNVLMPFIA</sequence>
<organism evidence="3 4">
    <name type="scientific">Theileria annulata</name>
    <dbReference type="NCBI Taxonomy" id="5874"/>
    <lineage>
        <taxon>Eukaryota</taxon>
        <taxon>Sar</taxon>
        <taxon>Alveolata</taxon>
        <taxon>Apicomplexa</taxon>
        <taxon>Aconoidasida</taxon>
        <taxon>Piroplasmida</taxon>
        <taxon>Theileriidae</taxon>
        <taxon>Theileria</taxon>
    </lineage>
</organism>
<gene>
    <name evidence="3" type="ORF">TA08950</name>
</gene>